<proteinExistence type="predicted"/>
<keyword evidence="2" id="KW-1185">Reference proteome</keyword>
<organism evidence="1 2">
    <name type="scientific">Amaricoccus solimangrovi</name>
    <dbReference type="NCBI Taxonomy" id="2589815"/>
    <lineage>
        <taxon>Bacteria</taxon>
        <taxon>Pseudomonadati</taxon>
        <taxon>Pseudomonadota</taxon>
        <taxon>Alphaproteobacteria</taxon>
        <taxon>Rhodobacterales</taxon>
        <taxon>Paracoccaceae</taxon>
        <taxon>Amaricoccus</taxon>
    </lineage>
</organism>
<evidence type="ECO:0000313" key="1">
    <source>
        <dbReference type="EMBL" id="TPE49687.1"/>
    </source>
</evidence>
<dbReference type="EMBL" id="VFRP01000013">
    <property type="protein sequence ID" value="TPE49687.1"/>
    <property type="molecule type" value="Genomic_DNA"/>
</dbReference>
<accession>A0A501WQZ4</accession>
<evidence type="ECO:0000313" key="2">
    <source>
        <dbReference type="Proteomes" id="UP000319255"/>
    </source>
</evidence>
<dbReference type="OrthoDB" id="9932973at2"/>
<dbReference type="Proteomes" id="UP000319255">
    <property type="component" value="Unassembled WGS sequence"/>
</dbReference>
<sequence>MPLGPDVVVGGQDFVAARGEADLVVRTHVVGSDGTKREVAGATCALSSVLYSAKFTTPTRLRLPNFGPQSPDLMISCAAGVQKGSASVPIATYWRTAPGYFGPGPWGPWGPGWYGPGWYGWGYPEPTYPVWEYPDTSVALR</sequence>
<protein>
    <submittedName>
        <fullName evidence="1">Uncharacterized protein</fullName>
    </submittedName>
</protein>
<reference evidence="1 2" key="1">
    <citation type="submission" date="2019-06" db="EMBL/GenBank/DDBJ databases">
        <title>A novel bacterium of genus Amaricoccus, isolated from marine sediment.</title>
        <authorList>
            <person name="Huang H."/>
            <person name="Mo K."/>
            <person name="Hu Y."/>
        </authorList>
    </citation>
    <scope>NUCLEOTIDE SEQUENCE [LARGE SCALE GENOMIC DNA]</scope>
    <source>
        <strain evidence="1 2">HB172011</strain>
    </source>
</reference>
<name>A0A501WQZ4_9RHOB</name>
<dbReference type="RefSeq" id="WP_140454689.1">
    <property type="nucleotide sequence ID" value="NZ_VFRP01000013.1"/>
</dbReference>
<dbReference type="AlphaFoldDB" id="A0A501WQZ4"/>
<comment type="caution">
    <text evidence="1">The sequence shown here is derived from an EMBL/GenBank/DDBJ whole genome shotgun (WGS) entry which is preliminary data.</text>
</comment>
<gene>
    <name evidence="1" type="ORF">FJM51_13665</name>
</gene>